<evidence type="ECO:0000313" key="2">
    <source>
        <dbReference type="Proteomes" id="UP000199518"/>
    </source>
</evidence>
<dbReference type="EMBL" id="FOQD01000012">
    <property type="protein sequence ID" value="SFI74474.1"/>
    <property type="molecule type" value="Genomic_DNA"/>
</dbReference>
<sequence>MPTIQTANTVLDRHYLEMRCSLLDLAAAFDRIARSDNAAVVAQDSRLKLLRQAIDIIASEGTDRAERLQILFSDPYVEGWNRK</sequence>
<proteinExistence type="predicted"/>
<reference evidence="2" key="1">
    <citation type="submission" date="2016-10" db="EMBL/GenBank/DDBJ databases">
        <authorList>
            <person name="Varghese N."/>
            <person name="Submissions S."/>
        </authorList>
    </citation>
    <scope>NUCLEOTIDE SEQUENCE [LARGE SCALE GENOMIC DNA]</scope>
    <source>
        <strain evidence="2">DSM 26348</strain>
    </source>
</reference>
<dbReference type="RefSeq" id="WP_092051726.1">
    <property type="nucleotide sequence ID" value="NZ_FOQD01000012.1"/>
</dbReference>
<organism evidence="1 2">
    <name type="scientific">Planctomicrobium piriforme</name>
    <dbReference type="NCBI Taxonomy" id="1576369"/>
    <lineage>
        <taxon>Bacteria</taxon>
        <taxon>Pseudomonadati</taxon>
        <taxon>Planctomycetota</taxon>
        <taxon>Planctomycetia</taxon>
        <taxon>Planctomycetales</taxon>
        <taxon>Planctomycetaceae</taxon>
        <taxon>Planctomicrobium</taxon>
    </lineage>
</organism>
<keyword evidence="2" id="KW-1185">Reference proteome</keyword>
<dbReference type="Proteomes" id="UP000199518">
    <property type="component" value="Unassembled WGS sequence"/>
</dbReference>
<evidence type="ECO:0000313" key="1">
    <source>
        <dbReference type="EMBL" id="SFI74474.1"/>
    </source>
</evidence>
<protein>
    <submittedName>
        <fullName evidence="1">Uncharacterized protein</fullName>
    </submittedName>
</protein>
<name>A0A1I3KQ31_9PLAN</name>
<gene>
    <name evidence="1" type="ORF">SAMN05421753_1125</name>
</gene>
<dbReference type="OrthoDB" id="287432at2"/>
<dbReference type="AlphaFoldDB" id="A0A1I3KQ31"/>
<accession>A0A1I3KQ31</accession>